<reference evidence="1" key="2">
    <citation type="submission" date="2020-09" db="EMBL/GenBank/DDBJ databases">
        <authorList>
            <person name="Sun Q."/>
            <person name="Zhou Y."/>
        </authorList>
    </citation>
    <scope>NUCLEOTIDE SEQUENCE</scope>
    <source>
        <strain evidence="1">CGMCC 1.12408</strain>
    </source>
</reference>
<dbReference type="Proteomes" id="UP000613512">
    <property type="component" value="Unassembled WGS sequence"/>
</dbReference>
<comment type="caution">
    <text evidence="1">The sequence shown here is derived from an EMBL/GenBank/DDBJ whole genome shotgun (WGS) entry which is preliminary data.</text>
</comment>
<dbReference type="RefSeq" id="WP_229740712.1">
    <property type="nucleotide sequence ID" value="NZ_BMEY01000008.1"/>
</dbReference>
<organism evidence="1 2">
    <name type="scientific">Ornithinibacillus halotolerans</name>
    <dbReference type="NCBI Taxonomy" id="1274357"/>
    <lineage>
        <taxon>Bacteria</taxon>
        <taxon>Bacillati</taxon>
        <taxon>Bacillota</taxon>
        <taxon>Bacilli</taxon>
        <taxon>Bacillales</taxon>
        <taxon>Bacillaceae</taxon>
        <taxon>Ornithinibacillus</taxon>
    </lineage>
</organism>
<reference evidence="1" key="1">
    <citation type="journal article" date="2014" name="Int. J. Syst. Evol. Microbiol.">
        <title>Complete genome sequence of Corynebacterium casei LMG S-19264T (=DSM 44701T), isolated from a smear-ripened cheese.</title>
        <authorList>
            <consortium name="US DOE Joint Genome Institute (JGI-PGF)"/>
            <person name="Walter F."/>
            <person name="Albersmeier A."/>
            <person name="Kalinowski J."/>
            <person name="Ruckert C."/>
        </authorList>
    </citation>
    <scope>NUCLEOTIDE SEQUENCE</scope>
    <source>
        <strain evidence="1">CGMCC 1.12408</strain>
    </source>
</reference>
<evidence type="ECO:0000313" key="2">
    <source>
        <dbReference type="Proteomes" id="UP000613512"/>
    </source>
</evidence>
<dbReference type="AlphaFoldDB" id="A0A916RXZ3"/>
<proteinExistence type="predicted"/>
<gene>
    <name evidence="1" type="ORF">GCM10008025_19430</name>
</gene>
<evidence type="ECO:0000313" key="1">
    <source>
        <dbReference type="EMBL" id="GGA75888.1"/>
    </source>
</evidence>
<sequence length="84" mass="9605">MEHFDRVRSGSSEIKGASHYIAVGGAVDIARRQIEEASLKWKERGRPINLYFPENMANLNVLGLLILAKMKQYQKENMYAYSNS</sequence>
<protein>
    <submittedName>
        <fullName evidence="1">Uncharacterized protein</fullName>
    </submittedName>
</protein>
<dbReference type="EMBL" id="BMEY01000008">
    <property type="protein sequence ID" value="GGA75888.1"/>
    <property type="molecule type" value="Genomic_DNA"/>
</dbReference>
<accession>A0A916RXZ3</accession>
<name>A0A916RXZ3_9BACI</name>
<keyword evidence="2" id="KW-1185">Reference proteome</keyword>